<proteinExistence type="predicted"/>
<name>A0A0G0HCH3_9BACT</name>
<feature type="coiled-coil region" evidence="1">
    <location>
        <begin position="35"/>
        <end position="76"/>
    </location>
</feature>
<dbReference type="Gene3D" id="1.10.530.10">
    <property type="match status" value="1"/>
</dbReference>
<dbReference type="SUPFAM" id="SSF53955">
    <property type="entry name" value="Lysozyme-like"/>
    <property type="match status" value="1"/>
</dbReference>
<dbReference type="STRING" id="1619036.US58_C0026G0008"/>
<dbReference type="EMBL" id="LBTN01000026">
    <property type="protein sequence ID" value="KKQ39902.1"/>
    <property type="molecule type" value="Genomic_DNA"/>
</dbReference>
<gene>
    <name evidence="2" type="ORF">US58_C0026G0008</name>
</gene>
<dbReference type="InterPro" id="IPR023346">
    <property type="entry name" value="Lysozyme-like_dom_sf"/>
</dbReference>
<evidence type="ECO:0000313" key="2">
    <source>
        <dbReference type="EMBL" id="KKQ39902.1"/>
    </source>
</evidence>
<reference evidence="2 3" key="1">
    <citation type="journal article" date="2015" name="Nature">
        <title>rRNA introns, odd ribosomes, and small enigmatic genomes across a large radiation of phyla.</title>
        <authorList>
            <person name="Brown C.T."/>
            <person name="Hug L.A."/>
            <person name="Thomas B.C."/>
            <person name="Sharon I."/>
            <person name="Castelle C.J."/>
            <person name="Singh A."/>
            <person name="Wilkins M.J."/>
            <person name="Williams K.H."/>
            <person name="Banfield J.F."/>
        </authorList>
    </citation>
    <scope>NUCLEOTIDE SEQUENCE [LARGE SCALE GENOMIC DNA]</scope>
</reference>
<evidence type="ECO:0000256" key="1">
    <source>
        <dbReference type="SAM" id="Coils"/>
    </source>
</evidence>
<accession>A0A0G0HCH3</accession>
<comment type="caution">
    <text evidence="2">The sequence shown here is derived from an EMBL/GenBank/DDBJ whole genome shotgun (WGS) entry which is preliminary data.</text>
</comment>
<keyword evidence="1" id="KW-0175">Coiled coil</keyword>
<organism evidence="2 3">
    <name type="scientific">Candidatus Magasanikbacteria bacterium GW2011_GWA2_37_8</name>
    <dbReference type="NCBI Taxonomy" id="1619036"/>
    <lineage>
        <taxon>Bacteria</taxon>
        <taxon>Candidatus Magasanikiibacteriota</taxon>
    </lineage>
</organism>
<dbReference type="Proteomes" id="UP000034333">
    <property type="component" value="Unassembled WGS sequence"/>
</dbReference>
<sequence length="440" mass="49037">MNTISSFLKKILLLFLIVVLFVTPFNFVLAGNETQVQLEQELKDIQQQIDQYTKELSQTQSQKSTLNAKISQLQTRQKTLNLQIKQTSLQLTKISSQLTATESDIENSLLKQQNLKKEIGGILRQMNTTSDNVLVQLASMNGLSDAYNKIREYGNLTRELEIVLKQNQILTIELTDKQVKLEDQKIETDNLLKISSIQKASLGESLSEQNSLLVKTKGLESNYQAVINDKKKRAAEIRNRIYELFNTGKQIDFGQAVDIAKWASGLTGVRAALLLAILTQESNLGKNVGTCNRAGDPEEKSWKVIMKPTRDQEPFLQITKDLGLDTDTTPVSCPMHDKNGKQVGWGGAMGPAQFIPSTWMGYKNKVGALSGKGFANPWDIRDAFLASAIKLKSDGADGTDDGDWKAALRYFAGSVNLTYRFYADNVLATAKKYQVDIDEL</sequence>
<protein>
    <submittedName>
        <fullName evidence="2">Uncharacterized protein</fullName>
    </submittedName>
</protein>
<evidence type="ECO:0000313" key="3">
    <source>
        <dbReference type="Proteomes" id="UP000034333"/>
    </source>
</evidence>
<dbReference type="Gene3D" id="1.20.5.340">
    <property type="match status" value="1"/>
</dbReference>
<dbReference type="AlphaFoldDB" id="A0A0G0HCH3"/>